<accession>A0A9X9MDM3</accession>
<organism evidence="2 3">
    <name type="scientific">Gulo gulo</name>
    <name type="common">Wolverine</name>
    <name type="synonym">Gluton</name>
    <dbReference type="NCBI Taxonomy" id="48420"/>
    <lineage>
        <taxon>Eukaryota</taxon>
        <taxon>Metazoa</taxon>
        <taxon>Chordata</taxon>
        <taxon>Craniata</taxon>
        <taxon>Vertebrata</taxon>
        <taxon>Euteleostomi</taxon>
        <taxon>Mammalia</taxon>
        <taxon>Eutheria</taxon>
        <taxon>Laurasiatheria</taxon>
        <taxon>Carnivora</taxon>
        <taxon>Caniformia</taxon>
        <taxon>Musteloidea</taxon>
        <taxon>Mustelidae</taxon>
        <taxon>Guloninae</taxon>
        <taxon>Gulo</taxon>
    </lineage>
</organism>
<evidence type="ECO:0000256" key="1">
    <source>
        <dbReference type="SAM" id="MobiDB-lite"/>
    </source>
</evidence>
<reference evidence="2 3" key="1">
    <citation type="submission" date="2018-10" db="EMBL/GenBank/DDBJ databases">
        <authorList>
            <person name="Ekblom R."/>
            <person name="Jareborg N."/>
        </authorList>
    </citation>
    <scope>NUCLEOTIDE SEQUENCE [LARGE SCALE GENOMIC DNA]</scope>
    <source>
        <tissue evidence="2">Muscle</tissue>
    </source>
</reference>
<protein>
    <submittedName>
        <fullName evidence="2">Uncharacterized protein</fullName>
    </submittedName>
</protein>
<feature type="region of interest" description="Disordered" evidence="1">
    <location>
        <begin position="1"/>
        <end position="87"/>
    </location>
</feature>
<evidence type="ECO:0000313" key="2">
    <source>
        <dbReference type="EMBL" id="VCX43070.1"/>
    </source>
</evidence>
<dbReference type="AlphaFoldDB" id="A0A9X9MDM3"/>
<dbReference type="EMBL" id="CYRY02047149">
    <property type="protein sequence ID" value="VCX43070.1"/>
    <property type="molecule type" value="Genomic_DNA"/>
</dbReference>
<proteinExistence type="predicted"/>
<gene>
    <name evidence="2" type="ORF">BN2614_LOCUS1</name>
</gene>
<name>A0A9X9MDM3_GULGU</name>
<sequence length="87" mass="8881">MLATVGPGRAPGLQKLGGQPRTSPPFPPPAASGSPGPGCLCRPPRELRFPTPSPHGGSWPRARGQHFPNSPPAGEGRGAHGPKLQPV</sequence>
<dbReference type="Proteomes" id="UP000269945">
    <property type="component" value="Unassembled WGS sequence"/>
</dbReference>
<evidence type="ECO:0000313" key="3">
    <source>
        <dbReference type="Proteomes" id="UP000269945"/>
    </source>
</evidence>
<comment type="caution">
    <text evidence="2">The sequence shown here is derived from an EMBL/GenBank/DDBJ whole genome shotgun (WGS) entry which is preliminary data.</text>
</comment>
<keyword evidence="3" id="KW-1185">Reference proteome</keyword>